<reference evidence="2 3" key="1">
    <citation type="submission" date="2020-04" db="EMBL/GenBank/DDBJ databases">
        <authorList>
            <person name="De Canck E."/>
        </authorList>
    </citation>
    <scope>NUCLEOTIDE SEQUENCE [LARGE SCALE GENOMIC DNA]</scope>
    <source>
        <strain evidence="2 3">LMG 28138</strain>
    </source>
</reference>
<gene>
    <name evidence="2" type="ORF">LMG28138_05234</name>
</gene>
<protein>
    <recommendedName>
        <fullName evidence="1">Serine hydrolase domain-containing protein</fullName>
    </recommendedName>
</protein>
<dbReference type="Pfam" id="PF03959">
    <property type="entry name" value="FSH1"/>
    <property type="match status" value="1"/>
</dbReference>
<dbReference type="InterPro" id="IPR029058">
    <property type="entry name" value="AB_hydrolase_fold"/>
</dbReference>
<name>A0A6S7BU48_9BURK</name>
<dbReference type="Gene3D" id="3.40.50.1820">
    <property type="entry name" value="alpha/beta hydrolase"/>
    <property type="match status" value="1"/>
</dbReference>
<evidence type="ECO:0000259" key="1">
    <source>
        <dbReference type="Pfam" id="PF03959"/>
    </source>
</evidence>
<accession>A0A6S7BU48</accession>
<dbReference type="EMBL" id="CADIKM010000050">
    <property type="protein sequence ID" value="CAB3802702.1"/>
    <property type="molecule type" value="Genomic_DNA"/>
</dbReference>
<evidence type="ECO:0000313" key="3">
    <source>
        <dbReference type="Proteomes" id="UP000494115"/>
    </source>
</evidence>
<dbReference type="InterPro" id="IPR005645">
    <property type="entry name" value="FSH-like_dom"/>
</dbReference>
<proteinExistence type="predicted"/>
<organism evidence="2 3">
    <name type="scientific">Pararobbsia alpina</name>
    <dbReference type="NCBI Taxonomy" id="621374"/>
    <lineage>
        <taxon>Bacteria</taxon>
        <taxon>Pseudomonadati</taxon>
        <taxon>Pseudomonadota</taxon>
        <taxon>Betaproteobacteria</taxon>
        <taxon>Burkholderiales</taxon>
        <taxon>Burkholderiaceae</taxon>
        <taxon>Pararobbsia</taxon>
    </lineage>
</organism>
<feature type="domain" description="Serine hydrolase" evidence="1">
    <location>
        <begin position="161"/>
        <end position="282"/>
    </location>
</feature>
<dbReference type="AlphaFoldDB" id="A0A6S7BU48"/>
<dbReference type="Proteomes" id="UP000494115">
    <property type="component" value="Unassembled WGS sequence"/>
</dbReference>
<keyword evidence="3" id="KW-1185">Reference proteome</keyword>
<dbReference type="SUPFAM" id="SSF53474">
    <property type="entry name" value="alpha/beta-Hydrolases"/>
    <property type="match status" value="1"/>
</dbReference>
<evidence type="ECO:0000313" key="2">
    <source>
        <dbReference type="EMBL" id="CAB3802702.1"/>
    </source>
</evidence>
<sequence>MHCVSKILAQGLSYMAPRAQAVGRVWRRSMHWRGWLGPILQHCLLGCGLSFVLSGCALDRNAHADSLAEPAGLHRERIDTDSFVLTAFTRITRPDKPVDIYIEGDGLAWLSRDERSLDPTPRDALGLALAAADPAPNVAYLARPCQFTPMEMNRRCEPAYWTGKRYAPEVIESMNRAVDRIAARVPGQKVALIGYSGGGALAVLVAARRTDVASIRTVAGNLDVEYVNQLHHVSPMPASENPIDHASEVAQTPQLHFSGAHDTVVTPAVAQRFVDATSGRCARAITVASLAHESDWARVWPSLLSIEAKCMTGSP</sequence>